<accession>B8LU39</accession>
<dbReference type="Proteomes" id="UP000001745">
    <property type="component" value="Unassembled WGS sequence"/>
</dbReference>
<evidence type="ECO:0000313" key="2">
    <source>
        <dbReference type="EMBL" id="EED22511.1"/>
    </source>
</evidence>
<dbReference type="HOGENOM" id="CLU_1230624_0_0_1"/>
<protein>
    <submittedName>
        <fullName evidence="2">Uncharacterized protein</fullName>
    </submittedName>
</protein>
<dbReference type="GeneID" id="8101271"/>
<gene>
    <name evidence="2" type="ORF">TSTA_060090</name>
</gene>
<keyword evidence="3" id="KW-1185">Reference proteome</keyword>
<dbReference type="AlphaFoldDB" id="B8LU39"/>
<evidence type="ECO:0000313" key="3">
    <source>
        <dbReference type="Proteomes" id="UP000001745"/>
    </source>
</evidence>
<reference evidence="3" key="1">
    <citation type="journal article" date="2015" name="Genome Announc.">
        <title>Genome sequence of the AIDS-associated pathogen Penicillium marneffei (ATCC18224) and its near taxonomic relative Talaromyces stipitatus (ATCC10500).</title>
        <authorList>
            <person name="Nierman W.C."/>
            <person name="Fedorova-Abrams N.D."/>
            <person name="Andrianopoulos A."/>
        </authorList>
    </citation>
    <scope>NUCLEOTIDE SEQUENCE [LARGE SCALE GENOMIC DNA]</scope>
    <source>
        <strain evidence="3">ATCC 10500 / CBS 375.48 / QM 6759 / NRRL 1006</strain>
    </source>
</reference>
<dbReference type="VEuPathDB" id="FungiDB:TSTA_060090"/>
<feature type="region of interest" description="Disordered" evidence="1">
    <location>
        <begin position="18"/>
        <end position="80"/>
    </location>
</feature>
<organism evidence="2 3">
    <name type="scientific">Talaromyces stipitatus (strain ATCC 10500 / CBS 375.48 / QM 6759 / NRRL 1006)</name>
    <name type="common">Penicillium stipitatum</name>
    <dbReference type="NCBI Taxonomy" id="441959"/>
    <lineage>
        <taxon>Eukaryota</taxon>
        <taxon>Fungi</taxon>
        <taxon>Dikarya</taxon>
        <taxon>Ascomycota</taxon>
        <taxon>Pezizomycotina</taxon>
        <taxon>Eurotiomycetes</taxon>
        <taxon>Eurotiomycetidae</taxon>
        <taxon>Eurotiales</taxon>
        <taxon>Trichocomaceae</taxon>
        <taxon>Talaromyces</taxon>
        <taxon>Talaromyces sect. Talaromyces</taxon>
    </lineage>
</organism>
<dbReference type="InParanoid" id="B8LU39"/>
<feature type="compositionally biased region" description="Basic residues" evidence="1">
    <location>
        <begin position="194"/>
        <end position="205"/>
    </location>
</feature>
<dbReference type="RefSeq" id="XP_002339898.1">
    <property type="nucleotide sequence ID" value="XM_002339857.1"/>
</dbReference>
<sequence length="205" mass="23569">MANEMDEWLNAYNFDNDYMPAGITNEPSPNLQNQASQATTGAPWVAPKVGRAPPQTAGIDPDDSQEEELSDESETENKLLEERVRSLEESLYKYRKGNLRMNNRIRELPSRRTLKILQAKLSEMSKNIEGLQSKFPEIYAKDKTRDLQHTQLSGKVENLQVWASDMKETLDKAVNAMKYMRGENENTVASNRQRNNHRIRRSRAV</sequence>
<name>B8LU39_TALSN</name>
<proteinExistence type="predicted"/>
<dbReference type="EMBL" id="EQ962652">
    <property type="protein sequence ID" value="EED22511.1"/>
    <property type="molecule type" value="Genomic_DNA"/>
</dbReference>
<feature type="region of interest" description="Disordered" evidence="1">
    <location>
        <begin position="183"/>
        <end position="205"/>
    </location>
</feature>
<evidence type="ECO:0000256" key="1">
    <source>
        <dbReference type="SAM" id="MobiDB-lite"/>
    </source>
</evidence>
<feature type="compositionally biased region" description="Polar residues" evidence="1">
    <location>
        <begin position="25"/>
        <end position="40"/>
    </location>
</feature>
<feature type="compositionally biased region" description="Acidic residues" evidence="1">
    <location>
        <begin position="60"/>
        <end position="74"/>
    </location>
</feature>
<dbReference type="OrthoDB" id="4226813at2759"/>